<name>A0AC34QFN3_9BILA</name>
<dbReference type="Proteomes" id="UP000887576">
    <property type="component" value="Unplaced"/>
</dbReference>
<dbReference type="WBParaSite" id="JU765_v2.g15884.t1">
    <property type="protein sequence ID" value="JU765_v2.g15884.t1"/>
    <property type="gene ID" value="JU765_v2.g15884"/>
</dbReference>
<reference evidence="2" key="1">
    <citation type="submission" date="2022-11" db="UniProtKB">
        <authorList>
            <consortium name="WormBaseParasite"/>
        </authorList>
    </citation>
    <scope>IDENTIFICATION</scope>
</reference>
<accession>A0AC34QFN3</accession>
<organism evidence="1 2">
    <name type="scientific">Panagrolaimus sp. JU765</name>
    <dbReference type="NCBI Taxonomy" id="591449"/>
    <lineage>
        <taxon>Eukaryota</taxon>
        <taxon>Metazoa</taxon>
        <taxon>Ecdysozoa</taxon>
        <taxon>Nematoda</taxon>
        <taxon>Chromadorea</taxon>
        <taxon>Rhabditida</taxon>
        <taxon>Tylenchina</taxon>
        <taxon>Panagrolaimomorpha</taxon>
        <taxon>Panagrolaimoidea</taxon>
        <taxon>Panagrolaimidae</taxon>
        <taxon>Panagrolaimus</taxon>
    </lineage>
</organism>
<evidence type="ECO:0000313" key="1">
    <source>
        <dbReference type="Proteomes" id="UP000887576"/>
    </source>
</evidence>
<evidence type="ECO:0000313" key="2">
    <source>
        <dbReference type="WBParaSite" id="JU765_v2.g15884.t1"/>
    </source>
</evidence>
<sequence>MAGKFYHLNGEYKTAMEMLLSAKDDDKAMPLAIQCAVESKDNELIKQLTDYLLGESDGIPKDPNFIFRLYVEMHMYSEAAKTAIILSQEEQKRGNYKLARDLLFQMHRQLIIHNLRVPSNMIDALVLLHSYLIVKPLVKRNEQKNAARMLIRVADQISSFSTRKLFHPHDFYI</sequence>
<protein>
    <submittedName>
        <fullName evidence="2">Uncharacterized protein</fullName>
    </submittedName>
</protein>
<proteinExistence type="predicted"/>